<keyword evidence="2" id="KW-1185">Reference proteome</keyword>
<dbReference type="RefSeq" id="WP_235227229.1">
    <property type="nucleotide sequence ID" value="NZ_JAKGAQ010000006.1"/>
</dbReference>
<name>A0ABS9D0Q1_9RHOB</name>
<evidence type="ECO:0000313" key="2">
    <source>
        <dbReference type="Proteomes" id="UP001200557"/>
    </source>
</evidence>
<organism evidence="1 2">
    <name type="scientific">Octadecabacter dasysiphoniae</name>
    <dbReference type="NCBI Taxonomy" id="2909341"/>
    <lineage>
        <taxon>Bacteria</taxon>
        <taxon>Pseudomonadati</taxon>
        <taxon>Pseudomonadota</taxon>
        <taxon>Alphaproteobacteria</taxon>
        <taxon>Rhodobacterales</taxon>
        <taxon>Roseobacteraceae</taxon>
        <taxon>Octadecabacter</taxon>
    </lineage>
</organism>
<protein>
    <submittedName>
        <fullName evidence="1">Uncharacterized protein</fullName>
    </submittedName>
</protein>
<evidence type="ECO:0000313" key="1">
    <source>
        <dbReference type="EMBL" id="MCF2872897.1"/>
    </source>
</evidence>
<dbReference type="Proteomes" id="UP001200557">
    <property type="component" value="Unassembled WGS sequence"/>
</dbReference>
<proteinExistence type="predicted"/>
<accession>A0ABS9D0Q1</accession>
<gene>
    <name evidence="1" type="ORF">L0664_17660</name>
</gene>
<dbReference type="EMBL" id="JAKGAQ010000006">
    <property type="protein sequence ID" value="MCF2872897.1"/>
    <property type="molecule type" value="Genomic_DNA"/>
</dbReference>
<sequence length="190" mass="21050">MISLVSGYGILQKHAGNFGDLMEVLFSTTLKPMADFEVGEIGLCNFGRGAELAMLVVKLDEDLGFATLHGQGDDLFSIHYVEHRPDLCLSYGQDWKLVLDPTEDIQMGGYASPEIGDIVMWNGAYGLCAFRFHGPMKNKINCPLTGTKPDRSPIKAIFRSWKIVLNENDPETGLAPVIFRHHPTKQVSQP</sequence>
<comment type="caution">
    <text evidence="1">The sequence shown here is derived from an EMBL/GenBank/DDBJ whole genome shotgun (WGS) entry which is preliminary data.</text>
</comment>
<reference evidence="1 2" key="1">
    <citation type="submission" date="2022-01" db="EMBL/GenBank/DDBJ databases">
        <title>Octadecabacter sp. nov., isolated from a marine alga.</title>
        <authorList>
            <person name="Jin M.S."/>
            <person name="Kim H.M."/>
            <person name="Han D.M."/>
            <person name="Jung J.J."/>
            <person name="Jeon C.O."/>
        </authorList>
    </citation>
    <scope>NUCLEOTIDE SEQUENCE [LARGE SCALE GENOMIC DNA]</scope>
    <source>
        <strain evidence="1 2">G9-8</strain>
    </source>
</reference>